<dbReference type="InterPro" id="IPR018124">
    <property type="entry name" value="Calret/calnex_CS"/>
</dbReference>
<dbReference type="GO" id="GO:0036503">
    <property type="term" value="P:ERAD pathway"/>
    <property type="evidence" value="ECO:0007669"/>
    <property type="project" value="TreeGrafter"/>
</dbReference>
<name>A0A673KSU9_9TELE</name>
<accession>A0A673KSU9</accession>
<dbReference type="InterPro" id="IPR013320">
    <property type="entry name" value="ConA-like_dom_sf"/>
</dbReference>
<dbReference type="GO" id="GO:0051082">
    <property type="term" value="F:unfolded protein binding"/>
    <property type="evidence" value="ECO:0007669"/>
    <property type="project" value="InterPro"/>
</dbReference>
<dbReference type="Pfam" id="PF00262">
    <property type="entry name" value="Calreticulin"/>
    <property type="match status" value="1"/>
</dbReference>
<keyword evidence="5" id="KW-0472">Membrane</keyword>
<evidence type="ECO:0000256" key="2">
    <source>
        <dbReference type="ARBA" id="ARBA00010983"/>
    </source>
</evidence>
<dbReference type="PANTHER" id="PTHR11073">
    <property type="entry name" value="CALRETICULIN AND CALNEXIN"/>
    <property type="match status" value="1"/>
</dbReference>
<dbReference type="GO" id="GO:0005509">
    <property type="term" value="F:calcium ion binding"/>
    <property type="evidence" value="ECO:0007669"/>
    <property type="project" value="InterPro"/>
</dbReference>
<protein>
    <submittedName>
        <fullName evidence="7">Si:ch211-274f20.2</fullName>
    </submittedName>
</protein>
<proteinExistence type="inferred from homology"/>
<keyword evidence="5" id="KW-0812">Transmembrane</keyword>
<dbReference type="FunFam" id="2.60.120.200:FF:000011">
    <property type="entry name" value="Probable calnexin"/>
    <property type="match status" value="1"/>
</dbReference>
<evidence type="ECO:0000256" key="3">
    <source>
        <dbReference type="ARBA" id="ARBA00022824"/>
    </source>
</evidence>
<feature type="transmembrane region" description="Helical" evidence="5">
    <location>
        <begin position="223"/>
        <end position="244"/>
    </location>
</feature>
<keyword evidence="3 5" id="KW-0256">Endoplasmic reticulum</keyword>
<evidence type="ECO:0000313" key="7">
    <source>
        <dbReference type="Ensembl" id="ENSSRHP00000067660.1"/>
    </source>
</evidence>
<dbReference type="Proteomes" id="UP000472270">
    <property type="component" value="Unassembled WGS sequence"/>
</dbReference>
<dbReference type="Gene3D" id="2.60.120.200">
    <property type="match status" value="1"/>
</dbReference>
<sequence>VLSKAVKDEQLQLLKYNGEWVIEESRELRLLGNRGLVLKSPGEHHAISTYLKKTYHFTDKPLCLQYEVFFPKGVDCGGAYIKLLSHSDDLRLSRFSDATPYTIMFGPDKCGSSHKIHFIFRHRNPVTGTYEEKHARQPELDLSDYFTDQRPHLYTLNVYPDGSFEILVDLTLINKGSLLEDMLSSAASAHEAQEQEDSARAALVDAVQTSDTKSQQHRSSGLVYKYNIFIVYNNIIIVIAYIQWCVCFRSDEPFTVSSVSAVGFELWSLTADVMFDNILLCDSLEVARRWTQDTWGKTHMIEKLLMATVKRPWLWGLYVVTVGLPIILFVSFMWPNKVNMYDYYYKKTDKPQADRRQDSEEQVSHAEGERR</sequence>
<dbReference type="Ensembl" id="ENSSRHT00000069502.1">
    <property type="protein sequence ID" value="ENSSRHP00000067660.1"/>
    <property type="gene ID" value="ENSSRHG00000033601.1"/>
</dbReference>
<organism evidence="7 8">
    <name type="scientific">Sinocyclocheilus rhinocerous</name>
    <dbReference type="NCBI Taxonomy" id="307959"/>
    <lineage>
        <taxon>Eukaryota</taxon>
        <taxon>Metazoa</taxon>
        <taxon>Chordata</taxon>
        <taxon>Craniata</taxon>
        <taxon>Vertebrata</taxon>
        <taxon>Euteleostomi</taxon>
        <taxon>Actinopterygii</taxon>
        <taxon>Neopterygii</taxon>
        <taxon>Teleostei</taxon>
        <taxon>Ostariophysi</taxon>
        <taxon>Cypriniformes</taxon>
        <taxon>Cyprinidae</taxon>
        <taxon>Cyprininae</taxon>
        <taxon>Sinocyclocheilus</taxon>
    </lineage>
</organism>
<evidence type="ECO:0000256" key="1">
    <source>
        <dbReference type="ARBA" id="ARBA00004240"/>
    </source>
</evidence>
<comment type="subcellular location">
    <subcellularLocation>
        <location evidence="1">Endoplasmic reticulum</location>
    </subcellularLocation>
</comment>
<feature type="disulfide bond" evidence="4">
    <location>
        <begin position="76"/>
        <end position="110"/>
    </location>
</feature>
<feature type="region of interest" description="Disordered" evidence="6">
    <location>
        <begin position="349"/>
        <end position="371"/>
    </location>
</feature>
<reference evidence="7" key="1">
    <citation type="submission" date="2025-08" db="UniProtKB">
        <authorList>
            <consortium name="Ensembl"/>
        </authorList>
    </citation>
    <scope>IDENTIFICATION</scope>
</reference>
<evidence type="ECO:0000256" key="5">
    <source>
        <dbReference type="RuleBase" id="RU362126"/>
    </source>
</evidence>
<evidence type="ECO:0000313" key="8">
    <source>
        <dbReference type="Proteomes" id="UP000472270"/>
    </source>
</evidence>
<feature type="transmembrane region" description="Helical" evidence="5">
    <location>
        <begin position="313"/>
        <end position="334"/>
    </location>
</feature>
<evidence type="ECO:0000256" key="4">
    <source>
        <dbReference type="PIRSR" id="PIRSR601580-3"/>
    </source>
</evidence>
<dbReference type="GO" id="GO:0006457">
    <property type="term" value="P:protein folding"/>
    <property type="evidence" value="ECO:0007669"/>
    <property type="project" value="InterPro"/>
</dbReference>
<dbReference type="AlphaFoldDB" id="A0A673KSU9"/>
<dbReference type="PANTHER" id="PTHR11073:SF37">
    <property type="entry name" value="CALNEXIN-LIKE"/>
    <property type="match status" value="1"/>
</dbReference>
<evidence type="ECO:0000256" key="6">
    <source>
        <dbReference type="SAM" id="MobiDB-lite"/>
    </source>
</evidence>
<dbReference type="PROSITE" id="PS00804">
    <property type="entry name" value="CALRETICULIN_2"/>
    <property type="match status" value="1"/>
</dbReference>
<dbReference type="PRINTS" id="PR00626">
    <property type="entry name" value="CALRETICULIN"/>
</dbReference>
<keyword evidence="5" id="KW-0143">Chaperone</keyword>
<dbReference type="GO" id="GO:0005789">
    <property type="term" value="C:endoplasmic reticulum membrane"/>
    <property type="evidence" value="ECO:0007669"/>
    <property type="project" value="TreeGrafter"/>
</dbReference>
<comment type="similarity">
    <text evidence="2 5">Belongs to the calreticulin family.</text>
</comment>
<dbReference type="InterPro" id="IPR001580">
    <property type="entry name" value="Calret/calnex"/>
</dbReference>
<keyword evidence="4" id="KW-1015">Disulfide bond</keyword>
<reference evidence="7" key="2">
    <citation type="submission" date="2025-09" db="UniProtKB">
        <authorList>
            <consortium name="Ensembl"/>
        </authorList>
    </citation>
    <scope>IDENTIFICATION</scope>
</reference>
<dbReference type="SUPFAM" id="SSF49899">
    <property type="entry name" value="Concanavalin A-like lectins/glucanases"/>
    <property type="match status" value="1"/>
</dbReference>
<keyword evidence="8" id="KW-1185">Reference proteome</keyword>
<keyword evidence="5" id="KW-1133">Transmembrane helix</keyword>